<evidence type="ECO:0000313" key="3">
    <source>
        <dbReference type="Proteomes" id="UP000218731"/>
    </source>
</evidence>
<geneLocation type="plasmid" evidence="3">
    <name>pkf715a dna</name>
</geneLocation>
<name>A0A1L7NMS8_PSEPU</name>
<reference evidence="2 3" key="1">
    <citation type="submission" date="2015-11" db="EMBL/GenBank/DDBJ databases">
        <title>Complete genome sequencing of a biphenyl-degrading bacterium, Pseudomonas putida KF715 (=NBRC110667).</title>
        <authorList>
            <person name="Suenaga H."/>
            <person name="Fujihara N."/>
            <person name="Watanabe T."/>
            <person name="Hirose J."/>
            <person name="Kimura N."/>
            <person name="Yamazoe A."/>
            <person name="Hosoyama A."/>
            <person name="Shimodaira J."/>
            <person name="Furukawa K."/>
        </authorList>
    </citation>
    <scope>NUCLEOTIDE SEQUENCE [LARGE SCALE GENOMIC DNA]</scope>
    <source>
        <strain evidence="2 3">KF715</strain>
        <plasmid evidence="3">Plasmid pkf715a dna</plasmid>
    </source>
</reference>
<keyword evidence="2" id="KW-0614">Plasmid</keyword>
<gene>
    <name evidence="2" type="ORF">KF715C_pA2420</name>
</gene>
<evidence type="ECO:0000256" key="1">
    <source>
        <dbReference type="SAM" id="SignalP"/>
    </source>
</evidence>
<organism evidence="2 3">
    <name type="scientific">Pseudomonas putida</name>
    <name type="common">Arthrobacter siderocapsulatus</name>
    <dbReference type="NCBI Taxonomy" id="303"/>
    <lineage>
        <taxon>Bacteria</taxon>
        <taxon>Pseudomonadati</taxon>
        <taxon>Pseudomonadota</taxon>
        <taxon>Gammaproteobacteria</taxon>
        <taxon>Pseudomonadales</taxon>
        <taxon>Pseudomonadaceae</taxon>
        <taxon>Pseudomonas</taxon>
    </lineage>
</organism>
<sequence length="186" mass="20003">MQQLSKLFLAIALSASAAFAHAADAEAQASKRFSIHAEVTKDGKVVSTGTQEIGNGGTAQFTDSKFKEIDSSVTVNCRTGWKRWAQFYKGRCDEPVREVENVSIGFNAKVGVREADRGNVLLYVDGNYVDVISEYNLEGVGADLRSASFRDSSLNSSMIIKTGQPAFVTNGGEGGEIRLKLTVTAI</sequence>
<proteinExistence type="predicted"/>
<dbReference type="EMBL" id="AP015030">
    <property type="protein sequence ID" value="BAW26747.1"/>
    <property type="molecule type" value="Genomic_DNA"/>
</dbReference>
<feature type="signal peptide" evidence="1">
    <location>
        <begin position="1"/>
        <end position="22"/>
    </location>
</feature>
<dbReference type="Proteomes" id="UP000218731">
    <property type="component" value="Plasmid pKF715A"/>
</dbReference>
<feature type="chain" id="PRO_5013041220" evidence="1">
    <location>
        <begin position="23"/>
        <end position="186"/>
    </location>
</feature>
<dbReference type="RefSeq" id="WP_096427072.1">
    <property type="nucleotide sequence ID" value="NZ_AP015030.1"/>
</dbReference>
<protein>
    <submittedName>
        <fullName evidence="2">Uncharacterized protein</fullName>
    </submittedName>
</protein>
<accession>A0A1L7NMS8</accession>
<dbReference type="AlphaFoldDB" id="A0A1L7NMS8"/>
<evidence type="ECO:0000313" key="2">
    <source>
        <dbReference type="EMBL" id="BAW26747.1"/>
    </source>
</evidence>
<keyword evidence="1" id="KW-0732">Signal</keyword>